<dbReference type="InterPro" id="IPR002110">
    <property type="entry name" value="Ankyrin_rpt"/>
</dbReference>
<evidence type="ECO:0000313" key="5">
    <source>
        <dbReference type="Proteomes" id="UP000002035"/>
    </source>
</evidence>
<proteinExistence type="predicted"/>
<evidence type="ECO:0000313" key="4">
    <source>
        <dbReference type="EMBL" id="EEQ34342.1"/>
    </source>
</evidence>
<dbReference type="PANTHER" id="PTHR24123">
    <property type="entry name" value="ANKYRIN REPEAT-CONTAINING"/>
    <property type="match status" value="1"/>
</dbReference>
<dbReference type="STRING" id="554155.C5FXU4"/>
<dbReference type="RefSeq" id="XP_002843378.1">
    <property type="nucleotide sequence ID" value="XM_002843332.1"/>
</dbReference>
<dbReference type="AlphaFoldDB" id="C5FXU4"/>
<dbReference type="Gene3D" id="1.25.40.20">
    <property type="entry name" value="Ankyrin repeat-containing domain"/>
    <property type="match status" value="2"/>
</dbReference>
<evidence type="ECO:0000256" key="1">
    <source>
        <dbReference type="ARBA" id="ARBA00022737"/>
    </source>
</evidence>
<dbReference type="OMA" id="PWYGDIL"/>
<dbReference type="PANTHER" id="PTHR24123:SF33">
    <property type="entry name" value="PROTEIN HOS4"/>
    <property type="match status" value="1"/>
</dbReference>
<dbReference type="Pfam" id="PF12796">
    <property type="entry name" value="Ank_2"/>
    <property type="match status" value="1"/>
</dbReference>
<dbReference type="PROSITE" id="PS50088">
    <property type="entry name" value="ANK_REPEAT"/>
    <property type="match status" value="2"/>
</dbReference>
<feature type="repeat" description="ANK" evidence="3">
    <location>
        <begin position="172"/>
        <end position="204"/>
    </location>
</feature>
<protein>
    <submittedName>
        <fullName evidence="4">Uncharacterized protein</fullName>
    </submittedName>
</protein>
<dbReference type="InterPro" id="IPR036770">
    <property type="entry name" value="Ankyrin_rpt-contain_sf"/>
</dbReference>
<feature type="repeat" description="ANK" evidence="3">
    <location>
        <begin position="215"/>
        <end position="247"/>
    </location>
</feature>
<dbReference type="EMBL" id="DS995707">
    <property type="protein sequence ID" value="EEQ34342.1"/>
    <property type="molecule type" value="Genomic_DNA"/>
</dbReference>
<dbReference type="eggNOG" id="KOG4177">
    <property type="taxonomic scope" value="Eukaryota"/>
</dbReference>
<dbReference type="Proteomes" id="UP000002035">
    <property type="component" value="Unassembled WGS sequence"/>
</dbReference>
<name>C5FXU4_ARTOC</name>
<evidence type="ECO:0000256" key="3">
    <source>
        <dbReference type="PROSITE-ProRule" id="PRU00023"/>
    </source>
</evidence>
<evidence type="ECO:0000256" key="2">
    <source>
        <dbReference type="ARBA" id="ARBA00023043"/>
    </source>
</evidence>
<sequence>MYICLMAETLYAERLIPNLYPSLKLLRAMKKSSTINWFTRCHTPPPQPIIDAAVVAARAGLVEELASLVRDYPNLAHSTYVHWAALEGKGGISTYQVLIDGGCNINISFGYTGSPLINAIHYNKFPLARHLLSLGANPNINHRGVSLGPLGVATSYRPGFVVDLLDAGASIENTGALHIAATKGDLETMRLLLDRGADVNEVIKPPFNASVGYHGRRPPIHRAIEGGHLEAITLLLQYPVRLDIIDEDGLTAAELAKVYGFEAAEDALSRYKDTSVLY</sequence>
<dbReference type="SMART" id="SM00248">
    <property type="entry name" value="ANK"/>
    <property type="match status" value="4"/>
</dbReference>
<dbReference type="OrthoDB" id="426293at2759"/>
<keyword evidence="1" id="KW-0677">Repeat</keyword>
<keyword evidence="5" id="KW-1185">Reference proteome</keyword>
<dbReference type="HOGENOM" id="CLU_1185766_0_0_1"/>
<dbReference type="InterPro" id="IPR051165">
    <property type="entry name" value="Multifunctional_ANK_Repeat"/>
</dbReference>
<dbReference type="VEuPathDB" id="FungiDB:MCYG_07161"/>
<reference evidence="5" key="1">
    <citation type="journal article" date="2012" name="MBio">
        <title>Comparative genome analysis of Trichophyton rubrum and related dermatophytes reveals candidate genes involved in infection.</title>
        <authorList>
            <person name="Martinez D.A."/>
            <person name="Oliver B.G."/>
            <person name="Graeser Y."/>
            <person name="Goldberg J.M."/>
            <person name="Li W."/>
            <person name="Martinez-Rossi N.M."/>
            <person name="Monod M."/>
            <person name="Shelest E."/>
            <person name="Barton R.C."/>
            <person name="Birch E."/>
            <person name="Brakhage A.A."/>
            <person name="Chen Z."/>
            <person name="Gurr S.J."/>
            <person name="Heiman D."/>
            <person name="Heitman J."/>
            <person name="Kosti I."/>
            <person name="Rossi A."/>
            <person name="Saif S."/>
            <person name="Samalova M."/>
            <person name="Saunders C.W."/>
            <person name="Shea T."/>
            <person name="Summerbell R.C."/>
            <person name="Xu J."/>
            <person name="Young S."/>
            <person name="Zeng Q."/>
            <person name="Birren B.W."/>
            <person name="Cuomo C.A."/>
            <person name="White T.C."/>
        </authorList>
    </citation>
    <scope>NUCLEOTIDE SEQUENCE [LARGE SCALE GENOMIC DNA]</scope>
    <source>
        <strain evidence="5">ATCC MYA-4605 / CBS 113480</strain>
    </source>
</reference>
<dbReference type="PROSITE" id="PS50297">
    <property type="entry name" value="ANK_REP_REGION"/>
    <property type="match status" value="1"/>
</dbReference>
<gene>
    <name evidence="4" type="ORF">MCYG_07161</name>
</gene>
<organism evidence="4 5">
    <name type="scientific">Arthroderma otae (strain ATCC MYA-4605 / CBS 113480)</name>
    <name type="common">Microsporum canis</name>
    <dbReference type="NCBI Taxonomy" id="554155"/>
    <lineage>
        <taxon>Eukaryota</taxon>
        <taxon>Fungi</taxon>
        <taxon>Dikarya</taxon>
        <taxon>Ascomycota</taxon>
        <taxon>Pezizomycotina</taxon>
        <taxon>Eurotiomycetes</taxon>
        <taxon>Eurotiomycetidae</taxon>
        <taxon>Onygenales</taxon>
        <taxon>Arthrodermataceae</taxon>
        <taxon>Microsporum</taxon>
    </lineage>
</organism>
<dbReference type="GeneID" id="9227965"/>
<keyword evidence="2 3" id="KW-0040">ANK repeat</keyword>
<accession>C5FXU4</accession>
<dbReference type="SUPFAM" id="SSF48403">
    <property type="entry name" value="Ankyrin repeat"/>
    <property type="match status" value="1"/>
</dbReference>